<feature type="region of interest" description="Disordered" evidence="1">
    <location>
        <begin position="1"/>
        <end position="25"/>
    </location>
</feature>
<proteinExistence type="predicted"/>
<sequence length="535" mass="60068">MGGCGSRPEGSGRRGGGLGLSKKNRKRIRVIKRRFLLRKLDKVGDSRTPDGSSANPTFQVCAEEVWFDPVMVFESDLDDDFYSIQEDVFSPTSPARASISSISSPRACTHKNYNAFVPCIPPSDQQLKAKEPIVENSEEYVVGEVSKNGGTLFLASKDADSVLKSDDPQNEVKKPVFLDEISIVCVDESGKENETGVLDNCGLLPNNCLPCLASAVSSVDKRRSLSPSHPIARRKPSLKLSFKRREVSPKALLQRPLAGSQIPFCPPGKKMSDSWSTLEPSTFKVRGPNYLRDKKKDFAPNYAAFYPFGFDVFLSPRKINHIARFVELPAVNSSGILPPILVVNLQIPLYPASIFQSENDGEGMSFVLYFKLSESFSKELPLHFQENIRRLIDDEVERVRGFAVDTIAPFRERLKILGRLVNMEDLHLSAAERKLMNAYNEKPVLSRPQHEFYLGENYFEIDLDMHRFSYISRKGFEAFQDRLKHCILDFGLTIQPWLQPAAHQPFALLPETGCPKCGRRSPVGGRKRMISPKYS</sequence>
<evidence type="ECO:0000256" key="1">
    <source>
        <dbReference type="SAM" id="MobiDB-lite"/>
    </source>
</evidence>
<protein>
    <recommendedName>
        <fullName evidence="2">Protein ENHANCED DISEASE RESISTANCE 2 C-terminal domain-containing protein</fullName>
    </recommendedName>
</protein>
<evidence type="ECO:0000313" key="3">
    <source>
        <dbReference type="EMBL" id="CAN74971.1"/>
    </source>
</evidence>
<feature type="domain" description="Protein ENHANCED DISEASE RESISTANCE 2 C-terminal" evidence="2">
    <location>
        <begin position="275"/>
        <end position="495"/>
    </location>
</feature>
<dbReference type="ExpressionAtlas" id="A5BSP5">
    <property type="expression patterns" value="baseline and differential"/>
</dbReference>
<gene>
    <name evidence="3" type="ORF">VITISV_001040</name>
</gene>
<dbReference type="PANTHER" id="PTHR31558">
    <property type="entry name" value="CW14 PROTEIN"/>
    <property type="match status" value="1"/>
</dbReference>
<dbReference type="InterPro" id="IPR009769">
    <property type="entry name" value="EDR2_C"/>
</dbReference>
<dbReference type="Pfam" id="PF07059">
    <property type="entry name" value="EDR2_C"/>
    <property type="match status" value="1"/>
</dbReference>
<dbReference type="PANTHER" id="PTHR31558:SF19">
    <property type="entry name" value="PROTEIN ENHANCED DISEASE RESISTANCE 2 C-TERMINAL DOMAIN-CONTAINING PROTEIN"/>
    <property type="match status" value="1"/>
</dbReference>
<organism evidence="3">
    <name type="scientific">Vitis vinifera</name>
    <name type="common">Grape</name>
    <dbReference type="NCBI Taxonomy" id="29760"/>
    <lineage>
        <taxon>Eukaryota</taxon>
        <taxon>Viridiplantae</taxon>
        <taxon>Streptophyta</taxon>
        <taxon>Embryophyta</taxon>
        <taxon>Tracheophyta</taxon>
        <taxon>Spermatophyta</taxon>
        <taxon>Magnoliopsida</taxon>
        <taxon>eudicotyledons</taxon>
        <taxon>Gunneridae</taxon>
        <taxon>Pentapetalae</taxon>
        <taxon>rosids</taxon>
        <taxon>Vitales</taxon>
        <taxon>Vitaceae</taxon>
        <taxon>Viteae</taxon>
        <taxon>Vitis</taxon>
    </lineage>
</organism>
<evidence type="ECO:0000259" key="2">
    <source>
        <dbReference type="Pfam" id="PF07059"/>
    </source>
</evidence>
<reference evidence="3" key="1">
    <citation type="journal article" date="2007" name="PLoS ONE">
        <title>The first genome sequence of an elite grapevine cultivar (Pinot noir Vitis vinifera L.): coping with a highly heterozygous genome.</title>
        <authorList>
            <person name="Velasco R."/>
            <person name="Zharkikh A."/>
            <person name="Troggio M."/>
            <person name="Cartwright D.A."/>
            <person name="Cestaro A."/>
            <person name="Pruss D."/>
            <person name="Pindo M."/>
            <person name="FitzGerald L.M."/>
            <person name="Vezzulli S."/>
            <person name="Reid J."/>
            <person name="Malacarne G."/>
            <person name="Iliev D."/>
            <person name="Coppola G."/>
            <person name="Wardell B."/>
            <person name="Micheletti D."/>
            <person name="Macalma T."/>
            <person name="Facci M."/>
            <person name="Mitchell J.T."/>
            <person name="Perazzolli M."/>
            <person name="Eldredge G."/>
            <person name="Gatto P."/>
            <person name="Oyzerski R."/>
            <person name="Moretto M."/>
            <person name="Gutin N."/>
            <person name="Stefanini M."/>
            <person name="Chen Y."/>
            <person name="Segala C."/>
            <person name="Davenport C."/>
            <person name="Dematte L."/>
            <person name="Mraz A."/>
            <person name="Battilana J."/>
            <person name="Stormo K."/>
            <person name="Costa F."/>
            <person name="Tao Q."/>
            <person name="Si-Ammour A."/>
            <person name="Harkins T."/>
            <person name="Lackey A."/>
            <person name="Perbost C."/>
            <person name="Taillon B."/>
            <person name="Stella A."/>
            <person name="Solovyev V."/>
            <person name="Fawcett J.A."/>
            <person name="Sterck L."/>
            <person name="Vandepoele K."/>
            <person name="Grando S.M."/>
            <person name="Toppo S."/>
            <person name="Moser C."/>
            <person name="Lanchbury J."/>
            <person name="Bogden R."/>
            <person name="Skolnick M."/>
            <person name="Sgaramella V."/>
            <person name="Bhatnagar S.K."/>
            <person name="Fontana P."/>
            <person name="Gutin A."/>
            <person name="Van de Peer Y."/>
            <person name="Salamini F."/>
            <person name="Viola R."/>
        </authorList>
    </citation>
    <scope>NUCLEOTIDE SEQUENCE</scope>
</reference>
<name>A5BSP5_VITVI</name>
<dbReference type="AlphaFoldDB" id="A5BSP5"/>
<accession>A5BSP5</accession>
<dbReference type="EMBL" id="AM469654">
    <property type="protein sequence ID" value="CAN74971.1"/>
    <property type="molecule type" value="Genomic_DNA"/>
</dbReference>